<name>A0A167G7F6_CALVF</name>
<dbReference type="InterPro" id="IPR017850">
    <property type="entry name" value="Alkaline_phosphatase_core_sf"/>
</dbReference>
<dbReference type="EMBL" id="KV417347">
    <property type="protein sequence ID" value="KZO90258.1"/>
    <property type="molecule type" value="Genomic_DNA"/>
</dbReference>
<protein>
    <submittedName>
        <fullName evidence="3">Phosphoesterase-domain-containing protein</fullName>
    </submittedName>
</protein>
<keyword evidence="1" id="KW-0378">Hydrolase</keyword>
<evidence type="ECO:0000313" key="3">
    <source>
        <dbReference type="EMBL" id="KZO90258.1"/>
    </source>
</evidence>
<organism evidence="3 4">
    <name type="scientific">Calocera viscosa (strain TUFC12733)</name>
    <dbReference type="NCBI Taxonomy" id="1330018"/>
    <lineage>
        <taxon>Eukaryota</taxon>
        <taxon>Fungi</taxon>
        <taxon>Dikarya</taxon>
        <taxon>Basidiomycota</taxon>
        <taxon>Agaricomycotina</taxon>
        <taxon>Dacrymycetes</taxon>
        <taxon>Dacrymycetales</taxon>
        <taxon>Dacrymycetaceae</taxon>
        <taxon>Calocera</taxon>
    </lineage>
</organism>
<evidence type="ECO:0000256" key="1">
    <source>
        <dbReference type="ARBA" id="ARBA00022801"/>
    </source>
</evidence>
<dbReference type="InterPro" id="IPR007312">
    <property type="entry name" value="Phosphoesterase"/>
</dbReference>
<feature type="region of interest" description="Disordered" evidence="2">
    <location>
        <begin position="18"/>
        <end position="39"/>
    </location>
</feature>
<dbReference type="PANTHER" id="PTHR31956">
    <property type="entry name" value="NON-SPECIFIC PHOSPHOLIPASE C4-RELATED"/>
    <property type="match status" value="1"/>
</dbReference>
<dbReference type="STRING" id="1330018.A0A167G7F6"/>
<accession>A0A167G7F6</accession>
<sequence length="731" mass="78917">MLIRPHCFGANVVPLSPSPPLRSPGAAPEKSSSTATDQRRITCPVFRVPEFRIKHPARSAQPSPSRVKAKAGMQLLLPTAVLLGSAAGALADSLAGIEHVVFFMQENRAFDHYFGTLRGIRGFQDPNAALAASGKTVFHQLVNGTLSNATDSLLPWYLNYLGGNYSEATQCISAGTNGWGANHRALNFGKNDLWAISNTAYAWSHYKREDIPVHFGIADAWTVGDMYQESIISASIPNRLMWQTGTINVPGSKVNSTSGPAVDDNTSPGCISLVEGGPQVPGWAGNTPVGQFNSSSGPVSGQNYSCYPYDWKTVPEYFYEPGVNISWKQYHSADNYGHEVMELFTQYQDLTYPGNETNPLIVAALNEQGRGVDTGGVEAFIRDALAGNLPEISYIITPGDLCEHPPNLPQQGGWAQKAIIDAVQHSPKYNTTALIISYDETGGFGDHVVPFVPPPGTPGEYLGDPFGADSQPSGPGFRVPFFVVSPWTRGGNVWTEPTDHISQLLFLEKWAAAHGKTFSIEAISDWRREHMSDLVDVFDFENPDYSTVDLPYAAPPMRDPLTELLDASAYCGAKYEELSWPPVPYGNQTEATALWVEAGSRAIRGKLTEGRHLVLESGSEALAFADSSLKTSSPQDKKEADATQRFVVHATDASKADQTTFTISAASNSTLFLSSALSFAAQGAVFNITNQGGAAGYYFKETSSGKFLAFSNGSPALADAAEYIKLYSVTF</sequence>
<dbReference type="Pfam" id="PF04185">
    <property type="entry name" value="Phosphoesterase"/>
    <property type="match status" value="1"/>
</dbReference>
<dbReference type="AlphaFoldDB" id="A0A167G7F6"/>
<dbReference type="Proteomes" id="UP000076738">
    <property type="component" value="Unassembled WGS sequence"/>
</dbReference>
<dbReference type="OrthoDB" id="5135119at2759"/>
<dbReference type="GO" id="GO:0042578">
    <property type="term" value="F:phosphoric ester hydrolase activity"/>
    <property type="evidence" value="ECO:0007669"/>
    <property type="project" value="UniProtKB-ARBA"/>
</dbReference>
<evidence type="ECO:0000313" key="4">
    <source>
        <dbReference type="Proteomes" id="UP000076738"/>
    </source>
</evidence>
<dbReference type="CDD" id="cd16014">
    <property type="entry name" value="PLC"/>
    <property type="match status" value="1"/>
</dbReference>
<gene>
    <name evidence="3" type="ORF">CALVIDRAFT_603102</name>
</gene>
<evidence type="ECO:0000256" key="2">
    <source>
        <dbReference type="SAM" id="MobiDB-lite"/>
    </source>
</evidence>
<dbReference type="Gene3D" id="3.40.720.10">
    <property type="entry name" value="Alkaline Phosphatase, subunit A"/>
    <property type="match status" value="2"/>
</dbReference>
<dbReference type="PANTHER" id="PTHR31956:SF1">
    <property type="entry name" value="NON-SPECIFIC PHOSPHOLIPASE C1"/>
    <property type="match status" value="1"/>
</dbReference>
<proteinExistence type="predicted"/>
<reference evidence="3 4" key="1">
    <citation type="journal article" date="2016" name="Mol. Biol. Evol.">
        <title>Comparative Genomics of Early-Diverging Mushroom-Forming Fungi Provides Insights into the Origins of Lignocellulose Decay Capabilities.</title>
        <authorList>
            <person name="Nagy L.G."/>
            <person name="Riley R."/>
            <person name="Tritt A."/>
            <person name="Adam C."/>
            <person name="Daum C."/>
            <person name="Floudas D."/>
            <person name="Sun H."/>
            <person name="Yadav J.S."/>
            <person name="Pangilinan J."/>
            <person name="Larsson K.H."/>
            <person name="Matsuura K."/>
            <person name="Barry K."/>
            <person name="Labutti K."/>
            <person name="Kuo R."/>
            <person name="Ohm R.A."/>
            <person name="Bhattacharya S.S."/>
            <person name="Shirouzu T."/>
            <person name="Yoshinaga Y."/>
            <person name="Martin F.M."/>
            <person name="Grigoriev I.V."/>
            <person name="Hibbett D.S."/>
        </authorList>
    </citation>
    <scope>NUCLEOTIDE SEQUENCE [LARGE SCALE GENOMIC DNA]</scope>
    <source>
        <strain evidence="3 4">TUFC12733</strain>
    </source>
</reference>
<keyword evidence="4" id="KW-1185">Reference proteome</keyword>